<keyword evidence="3 5" id="KW-1133">Transmembrane helix</keyword>
<dbReference type="InterPro" id="IPR007271">
    <property type="entry name" value="Nuc_sug_transpt"/>
</dbReference>
<comment type="subcellular location">
    <subcellularLocation>
        <location evidence="1">Membrane</location>
        <topology evidence="1">Multi-pass membrane protein</topology>
    </subcellularLocation>
</comment>
<feature type="transmembrane region" description="Helical" evidence="5">
    <location>
        <begin position="54"/>
        <end position="84"/>
    </location>
</feature>
<evidence type="ECO:0000256" key="2">
    <source>
        <dbReference type="ARBA" id="ARBA00022692"/>
    </source>
</evidence>
<proteinExistence type="predicted"/>
<evidence type="ECO:0000313" key="7">
    <source>
        <dbReference type="Proteomes" id="UP001642484"/>
    </source>
</evidence>
<evidence type="ECO:0000256" key="5">
    <source>
        <dbReference type="SAM" id="Phobius"/>
    </source>
</evidence>
<comment type="caution">
    <text evidence="6">The sequence shown here is derived from an EMBL/GenBank/DDBJ whole genome shotgun (WGS) entry which is preliminary data.</text>
</comment>
<dbReference type="InterPro" id="IPR037185">
    <property type="entry name" value="EmrE-like"/>
</dbReference>
<dbReference type="Proteomes" id="UP001642484">
    <property type="component" value="Unassembled WGS sequence"/>
</dbReference>
<dbReference type="Pfam" id="PF04142">
    <property type="entry name" value="Nuc_sug_transp"/>
    <property type="match status" value="1"/>
</dbReference>
<keyword evidence="2 5" id="KW-0812">Transmembrane</keyword>
<keyword evidence="7" id="KW-1185">Reference proteome</keyword>
<name>A0ABP0RY72_9DINO</name>
<evidence type="ECO:0000256" key="1">
    <source>
        <dbReference type="ARBA" id="ARBA00004141"/>
    </source>
</evidence>
<keyword evidence="4 5" id="KW-0472">Membrane</keyword>
<dbReference type="EMBL" id="CAXAMN010026595">
    <property type="protein sequence ID" value="CAK9104317.1"/>
    <property type="molecule type" value="Genomic_DNA"/>
</dbReference>
<gene>
    <name evidence="6" type="ORF">CCMP2556_LOCUS48918</name>
</gene>
<feature type="transmembrane region" description="Helical" evidence="5">
    <location>
        <begin position="32"/>
        <end position="48"/>
    </location>
</feature>
<dbReference type="PANTHER" id="PTHR10231">
    <property type="entry name" value="NUCLEOTIDE-SUGAR TRANSMEMBRANE TRANSPORTER"/>
    <property type="match status" value="1"/>
</dbReference>
<dbReference type="SUPFAM" id="SSF103481">
    <property type="entry name" value="Multidrug resistance efflux transporter EmrE"/>
    <property type="match status" value="1"/>
</dbReference>
<sequence length="151" mass="15911">MLCSVLAGVYNEVLLKGAESAKRGVTTNLQNAFMYCQSILVNGVILIWEGKAAASWASILCVLQLQVFAIISIMSSVGLVTGFFLKHLDSVLKAVASALEVVFTMLLGFLLFGAPLGLSGLTSATLVGAGVALYARPVPVRPLPEDELKIV</sequence>
<organism evidence="6 7">
    <name type="scientific">Durusdinium trenchii</name>
    <dbReference type="NCBI Taxonomy" id="1381693"/>
    <lineage>
        <taxon>Eukaryota</taxon>
        <taxon>Sar</taxon>
        <taxon>Alveolata</taxon>
        <taxon>Dinophyceae</taxon>
        <taxon>Suessiales</taxon>
        <taxon>Symbiodiniaceae</taxon>
        <taxon>Durusdinium</taxon>
    </lineage>
</organism>
<reference evidence="6 7" key="1">
    <citation type="submission" date="2024-02" db="EMBL/GenBank/DDBJ databases">
        <authorList>
            <person name="Chen Y."/>
            <person name="Shah S."/>
            <person name="Dougan E. K."/>
            <person name="Thang M."/>
            <person name="Chan C."/>
        </authorList>
    </citation>
    <scope>NUCLEOTIDE SEQUENCE [LARGE SCALE GENOMIC DNA]</scope>
</reference>
<protein>
    <submittedName>
        <fullName evidence="6">Uncharacterized protein</fullName>
    </submittedName>
</protein>
<evidence type="ECO:0000256" key="3">
    <source>
        <dbReference type="ARBA" id="ARBA00022989"/>
    </source>
</evidence>
<evidence type="ECO:0000313" key="6">
    <source>
        <dbReference type="EMBL" id="CAK9104317.1"/>
    </source>
</evidence>
<accession>A0ABP0RY72</accession>
<evidence type="ECO:0000256" key="4">
    <source>
        <dbReference type="ARBA" id="ARBA00023136"/>
    </source>
</evidence>